<gene>
    <name evidence="1" type="ORF">M9458_024847</name>
</gene>
<feature type="non-terminal residue" evidence="1">
    <location>
        <position position="1"/>
    </location>
</feature>
<dbReference type="PANTHER" id="PTHR18934">
    <property type="entry name" value="ATP-DEPENDENT RNA HELICASE"/>
    <property type="match status" value="1"/>
</dbReference>
<dbReference type="PANTHER" id="PTHR18934:SF85">
    <property type="entry name" value="ATP-DEPENDENT RNA HELICASE DHX8"/>
    <property type="match status" value="1"/>
</dbReference>
<feature type="non-terminal residue" evidence="1">
    <location>
        <position position="122"/>
    </location>
</feature>
<dbReference type="InterPro" id="IPR027417">
    <property type="entry name" value="P-loop_NTPase"/>
</dbReference>
<comment type="caution">
    <text evidence="1">The sequence shown here is derived from an EMBL/GenBank/DDBJ whole genome shotgun (WGS) entry which is preliminary data.</text>
</comment>
<dbReference type="Gene3D" id="3.40.50.300">
    <property type="entry name" value="P-loop containing nucleotide triphosphate hydrolases"/>
    <property type="match status" value="2"/>
</dbReference>
<dbReference type="Proteomes" id="UP001529510">
    <property type="component" value="Unassembled WGS sequence"/>
</dbReference>
<name>A0ABD0Q019_CIRMR</name>
<proteinExistence type="predicted"/>
<dbReference type="EMBL" id="JAMKFB020000012">
    <property type="protein sequence ID" value="KAL0179405.1"/>
    <property type="molecule type" value="Genomic_DNA"/>
</dbReference>
<dbReference type="SUPFAM" id="SSF52540">
    <property type="entry name" value="P-loop containing nucleoside triphosphate hydrolases"/>
    <property type="match status" value="1"/>
</dbReference>
<evidence type="ECO:0000313" key="1">
    <source>
        <dbReference type="EMBL" id="KAL0179405.1"/>
    </source>
</evidence>
<reference evidence="1 2" key="1">
    <citation type="submission" date="2024-05" db="EMBL/GenBank/DDBJ databases">
        <title>Genome sequencing and assembly of Indian major carp, Cirrhinus mrigala (Hamilton, 1822).</title>
        <authorList>
            <person name="Mohindra V."/>
            <person name="Chowdhury L.M."/>
            <person name="Lal K."/>
            <person name="Jena J.K."/>
        </authorList>
    </citation>
    <scope>NUCLEOTIDE SEQUENCE [LARGE SCALE GENOMIC DNA]</scope>
    <source>
        <strain evidence="1">CM1030</strain>
        <tissue evidence="1">Blood</tissue>
    </source>
</reference>
<dbReference type="FunFam" id="3.40.50.300:FF:002859">
    <property type="entry name" value="putative pre-mRNA-splicing factor ATP-dependent RNA helicase DHX16 isoform X1"/>
    <property type="match status" value="1"/>
</dbReference>
<keyword evidence="2" id="KW-1185">Reference proteome</keyword>
<dbReference type="AlphaFoldDB" id="A0ABD0Q019"/>
<dbReference type="CDD" id="cd18791">
    <property type="entry name" value="SF2_C_RHA"/>
    <property type="match status" value="1"/>
</dbReference>
<evidence type="ECO:0000313" key="2">
    <source>
        <dbReference type="Proteomes" id="UP001529510"/>
    </source>
</evidence>
<sequence>LIVTSATLDAVKFSQYFYEAPIFTIPGRTYPVEVLYTKEPETDYLDASLITVMQIHLTEPPGDILVFLTGQEEIDTACEILYERMKSLGPDVPELIILPVYSALPSEMQTRIFDPAPPGSRK</sequence>
<evidence type="ECO:0008006" key="3">
    <source>
        <dbReference type="Google" id="ProtNLM"/>
    </source>
</evidence>
<protein>
    <recommendedName>
        <fullName evidence="3">Pre-mRNA-splicing factor ATP-dependent RNA helicase PRP1</fullName>
    </recommendedName>
</protein>
<organism evidence="1 2">
    <name type="scientific">Cirrhinus mrigala</name>
    <name type="common">Mrigala</name>
    <dbReference type="NCBI Taxonomy" id="683832"/>
    <lineage>
        <taxon>Eukaryota</taxon>
        <taxon>Metazoa</taxon>
        <taxon>Chordata</taxon>
        <taxon>Craniata</taxon>
        <taxon>Vertebrata</taxon>
        <taxon>Euteleostomi</taxon>
        <taxon>Actinopterygii</taxon>
        <taxon>Neopterygii</taxon>
        <taxon>Teleostei</taxon>
        <taxon>Ostariophysi</taxon>
        <taxon>Cypriniformes</taxon>
        <taxon>Cyprinidae</taxon>
        <taxon>Labeoninae</taxon>
        <taxon>Labeonini</taxon>
        <taxon>Cirrhinus</taxon>
    </lineage>
</organism>
<accession>A0ABD0Q019</accession>